<gene>
    <name evidence="4 5" type="primary">LOC116408321</name>
</gene>
<dbReference type="Proteomes" id="UP000008143">
    <property type="component" value="Chromosome 1"/>
</dbReference>
<proteinExistence type="predicted"/>
<evidence type="ECO:0000313" key="4">
    <source>
        <dbReference type="RefSeq" id="XP_031750961.1"/>
    </source>
</evidence>
<dbReference type="GeneID" id="116408321"/>
<keyword evidence="2" id="KW-1133">Transmembrane helix</keyword>
<keyword evidence="2" id="KW-0472">Membrane</keyword>
<feature type="region of interest" description="Disordered" evidence="1">
    <location>
        <begin position="196"/>
        <end position="216"/>
    </location>
</feature>
<keyword evidence="3" id="KW-1185">Reference proteome</keyword>
<feature type="region of interest" description="Disordered" evidence="1">
    <location>
        <begin position="132"/>
        <end position="155"/>
    </location>
</feature>
<evidence type="ECO:0000256" key="2">
    <source>
        <dbReference type="SAM" id="Phobius"/>
    </source>
</evidence>
<protein>
    <submittedName>
        <fullName evidence="4">FK506-binding protein 5-like</fullName>
    </submittedName>
</protein>
<dbReference type="RefSeq" id="XP_031750961.1">
    <property type="nucleotide sequence ID" value="XM_031895101.1"/>
</dbReference>
<organism evidence="3 4">
    <name type="scientific">Xenopus tropicalis</name>
    <name type="common">Western clawed frog</name>
    <name type="synonym">Silurana tropicalis</name>
    <dbReference type="NCBI Taxonomy" id="8364"/>
    <lineage>
        <taxon>Eukaryota</taxon>
        <taxon>Metazoa</taxon>
        <taxon>Chordata</taxon>
        <taxon>Craniata</taxon>
        <taxon>Vertebrata</taxon>
        <taxon>Euteleostomi</taxon>
        <taxon>Amphibia</taxon>
        <taxon>Batrachia</taxon>
        <taxon>Anura</taxon>
        <taxon>Pipoidea</taxon>
        <taxon>Pipidae</taxon>
        <taxon>Xenopodinae</taxon>
        <taxon>Xenopus</taxon>
        <taxon>Silurana</taxon>
    </lineage>
</organism>
<keyword evidence="2" id="KW-0812">Transmembrane</keyword>
<feature type="transmembrane region" description="Helical" evidence="2">
    <location>
        <begin position="47"/>
        <end position="71"/>
    </location>
</feature>
<evidence type="ECO:0000313" key="3">
    <source>
        <dbReference type="Proteomes" id="UP000008143"/>
    </source>
</evidence>
<feature type="region of interest" description="Disordered" evidence="1">
    <location>
        <begin position="83"/>
        <end position="118"/>
    </location>
</feature>
<evidence type="ECO:0000313" key="5">
    <source>
        <dbReference type="Xenbase" id="XB-GENE-29094019"/>
    </source>
</evidence>
<dbReference type="Xenbase" id="XB-GENE-29094019">
    <property type="gene designation" value="LOC116408321"/>
</dbReference>
<dbReference type="KEGG" id="xtr:116408321"/>
<dbReference type="AGR" id="Xenbase:XB-GENE-29094019"/>
<name>A0A8J1J2M7_XENTR</name>
<dbReference type="AlphaFoldDB" id="A0A8J1J2M7"/>
<reference evidence="4" key="1">
    <citation type="submission" date="2025-08" db="UniProtKB">
        <authorList>
            <consortium name="RefSeq"/>
        </authorList>
    </citation>
    <scope>IDENTIFICATION</scope>
    <source>
        <strain evidence="4">Nigerian</strain>
        <tissue evidence="4">Liver and blood</tissue>
    </source>
</reference>
<feature type="compositionally biased region" description="Basic residues" evidence="1">
    <location>
        <begin position="96"/>
        <end position="113"/>
    </location>
</feature>
<feature type="compositionally biased region" description="Polar residues" evidence="1">
    <location>
        <begin position="196"/>
        <end position="211"/>
    </location>
</feature>
<sequence>MKMYHTYLLVYILIIGIYLPCFLSDNSKNESQINESYKEDETNKYTYTAYIIAGVALVIMCIPAAVGWFLYYKLRKKTTVYDEEKAIEQSMPPKSKSTKRTKTKKKKKKKKNQVNKPMETTMNVEKLADVSIKPSPTEEQIQSKEIPQRPSEVKKNRTFPEEECMGPDHEEYVVPRDFLTIENEHLVPDNVCVSPTSSEFHQSVKPTQKGTPSKPKYRRLTILEWIDETTDEEDDEQTDMEQTLQAPEKDISQFTAVNIVPQVSESQKEISVVPETNMASPREFEIQIEDDDDDEEEWVSKPTDDIINKKFNKDILVTVQRKDVVDDDDDADDDYDEEEWRRNQIDLKKHCEDVKNKKYKQPPEVEVIKIGIEDYDDEEWISKPVDLKKLSEDIKNKKFKKHYQWTDIQIFEEDGDDPIDLSDLSSDTVQMLQEHIQNDSFKEGEYRVMRFEDLQNTIYVTNLPRAKAKMIIKQMRTAPVESVQDYLKALEEPERKPINLDSDEIVCNYPENTNFREPESLNILIFEDDREDPIELSSLPKDTVEMITEHIRVKPFKERKYQIVLFQDNAKAIYVTNLPREQAKISLKYIRNLPDESLYDQTIRYRNLIGMKKTIKALL</sequence>
<dbReference type="OMA" id="MITEHIR"/>
<accession>A0A8J1J2M7</accession>
<dbReference type="OrthoDB" id="10591164at2759"/>
<evidence type="ECO:0000256" key="1">
    <source>
        <dbReference type="SAM" id="MobiDB-lite"/>
    </source>
</evidence>